<dbReference type="Pfam" id="PF13649">
    <property type="entry name" value="Methyltransf_25"/>
    <property type="match status" value="1"/>
</dbReference>
<dbReference type="GO" id="GO:0006596">
    <property type="term" value="P:polyamine biosynthetic process"/>
    <property type="evidence" value="ECO:0007669"/>
    <property type="project" value="UniProtKB-KW"/>
</dbReference>
<dbReference type="Proteomes" id="UP000061489">
    <property type="component" value="Chromosome"/>
</dbReference>
<dbReference type="CDD" id="cd02440">
    <property type="entry name" value="AdoMet_MTases"/>
    <property type="match status" value="1"/>
</dbReference>
<dbReference type="InterPro" id="IPR041698">
    <property type="entry name" value="Methyltransf_25"/>
</dbReference>
<dbReference type="SUPFAM" id="SSF53335">
    <property type="entry name" value="S-adenosyl-L-methionine-dependent methyltransferases"/>
    <property type="match status" value="1"/>
</dbReference>
<organism evidence="3 4">
    <name type="scientific">Marinobacter similis</name>
    <dbReference type="NCBI Taxonomy" id="1420916"/>
    <lineage>
        <taxon>Bacteria</taxon>
        <taxon>Pseudomonadati</taxon>
        <taxon>Pseudomonadota</taxon>
        <taxon>Gammaproteobacteria</taxon>
        <taxon>Pseudomonadales</taxon>
        <taxon>Marinobacteraceae</taxon>
        <taxon>Marinobacter</taxon>
    </lineage>
</organism>
<evidence type="ECO:0000313" key="4">
    <source>
        <dbReference type="Proteomes" id="UP000061489"/>
    </source>
</evidence>
<protein>
    <submittedName>
        <fullName evidence="3">Spermidine synthase</fullName>
    </submittedName>
</protein>
<reference evidence="3 4" key="1">
    <citation type="journal article" date="2014" name="Genome Announc.">
        <title>Draft Genome Sequences of Marinobacter similis A3d10T and Marinobacter salarius R9SW1T.</title>
        <authorList>
            <person name="Ivanova E.P."/>
            <person name="Ng H.J."/>
            <person name="Webb H.K."/>
            <person name="Feng G."/>
            <person name="Oshima K."/>
            <person name="Hattori M."/>
            <person name="Ohkuma M."/>
            <person name="Sergeev A.F."/>
            <person name="Mikhailov V.V."/>
            <person name="Crawford R.J."/>
            <person name="Sawabe T."/>
        </authorList>
    </citation>
    <scope>NUCLEOTIDE SEQUENCE [LARGE SCALE GENOMIC DNA]</scope>
    <source>
        <strain evidence="3 4">A3d10</strain>
    </source>
</reference>
<evidence type="ECO:0000256" key="1">
    <source>
        <dbReference type="ARBA" id="ARBA00023115"/>
    </source>
</evidence>
<dbReference type="AlphaFoldDB" id="W5YH10"/>
<proteinExistence type="predicted"/>
<dbReference type="KEGG" id="msx:AU14_07315"/>
<dbReference type="Gene3D" id="3.40.50.150">
    <property type="entry name" value="Vaccinia Virus protein VP39"/>
    <property type="match status" value="1"/>
</dbReference>
<sequence length="246" mass="27977">MFNQGEIIHHTKDALGSILVIDYRKHRVLTFNSAFEQSKIDRRRPHLPVHEYNRAMMLPAAFAKPRHVTILGLGGGVMASAFHHLYPNCHIHAVELRPEVVAVSREFFGLPESDRLTVTIADARDALSKLPDASTDLVLADLYSGDRMSPAQAQRLFIDQCSRVLSPNGWLPLNYHRPPEPGSVYLRQLRQRFSKLLMFRSKTNNTVIYASKQPFEALHSRDPALLALEQQLPIDWRKLMAKVTPL</sequence>
<feature type="domain" description="Methyltransferase" evidence="2">
    <location>
        <begin position="71"/>
        <end position="169"/>
    </location>
</feature>
<accession>W5YH10</accession>
<dbReference type="OrthoDB" id="9761985at2"/>
<dbReference type="HOGENOM" id="CLU_060070_2_1_6"/>
<dbReference type="STRING" id="1420916.AU14_07315"/>
<dbReference type="PANTHER" id="PTHR43317:SF1">
    <property type="entry name" value="THERMOSPERMINE SYNTHASE ACAULIS5"/>
    <property type="match status" value="1"/>
</dbReference>
<keyword evidence="1" id="KW-0620">Polyamine biosynthesis</keyword>
<evidence type="ECO:0000259" key="2">
    <source>
        <dbReference type="Pfam" id="PF13649"/>
    </source>
</evidence>
<evidence type="ECO:0000313" key="3">
    <source>
        <dbReference type="EMBL" id="AHI28482.1"/>
    </source>
</evidence>
<dbReference type="InterPro" id="IPR029063">
    <property type="entry name" value="SAM-dependent_MTases_sf"/>
</dbReference>
<gene>
    <name evidence="3" type="ORF">AU14_07315</name>
</gene>
<name>W5YH10_9GAMM</name>
<dbReference type="EMBL" id="CP007151">
    <property type="protein sequence ID" value="AHI28482.1"/>
    <property type="molecule type" value="Genomic_DNA"/>
</dbReference>
<dbReference type="PANTHER" id="PTHR43317">
    <property type="entry name" value="THERMOSPERMINE SYNTHASE ACAULIS5"/>
    <property type="match status" value="1"/>
</dbReference>
<dbReference type="RefSeq" id="WP_041339868.1">
    <property type="nucleotide sequence ID" value="NZ_CP007151.1"/>
</dbReference>
<keyword evidence="4" id="KW-1185">Reference proteome</keyword>